<dbReference type="SUPFAM" id="SSF48452">
    <property type="entry name" value="TPR-like"/>
    <property type="match status" value="1"/>
</dbReference>
<keyword evidence="1" id="KW-0677">Repeat</keyword>
<proteinExistence type="predicted"/>
<accession>A0A8J8XYV3</accession>
<dbReference type="GO" id="GO:0009451">
    <property type="term" value="P:RNA modification"/>
    <property type="evidence" value="ECO:0007669"/>
    <property type="project" value="InterPro"/>
</dbReference>
<dbReference type="GO" id="GO:0003723">
    <property type="term" value="F:RNA binding"/>
    <property type="evidence" value="ECO:0007669"/>
    <property type="project" value="InterPro"/>
</dbReference>
<dbReference type="FunFam" id="1.25.40.10:FF:000473">
    <property type="entry name" value="Os03g0185200 protein"/>
    <property type="match status" value="1"/>
</dbReference>
<evidence type="ECO:0000256" key="4">
    <source>
        <dbReference type="SAM" id="MobiDB-lite"/>
    </source>
</evidence>
<feature type="region of interest" description="Disordered" evidence="4">
    <location>
        <begin position="580"/>
        <end position="671"/>
    </location>
</feature>
<reference evidence="5" key="2">
    <citation type="submission" date="2008-12" db="EMBL/GenBank/DDBJ databases">
        <title>Improved gene annotation of the rice (Oryza sativa) genomes.</title>
        <authorList>
            <person name="Wang J."/>
            <person name="Li R."/>
            <person name="Fan W."/>
            <person name="Huang Q."/>
            <person name="Zhang J."/>
            <person name="Zhou Y."/>
            <person name="Hu Y."/>
            <person name="Zi S."/>
            <person name="Li J."/>
            <person name="Ni P."/>
            <person name="Zheng H."/>
            <person name="Zhang Y."/>
            <person name="Zhao M."/>
            <person name="Hao Q."/>
            <person name="McDermott J."/>
            <person name="Samudrala R."/>
            <person name="Kristiansen K."/>
            <person name="Wong G.K.-S."/>
        </authorList>
    </citation>
    <scope>NUCLEOTIDE SEQUENCE</scope>
</reference>
<dbReference type="FunFam" id="1.25.40.10:FF:001802">
    <property type="entry name" value="Tetratricopeptide repeat (TPR)-like superfamily protein"/>
    <property type="match status" value="1"/>
</dbReference>
<feature type="compositionally biased region" description="Basic and acidic residues" evidence="4">
    <location>
        <begin position="614"/>
        <end position="634"/>
    </location>
</feature>
<dbReference type="PROSITE" id="PS51375">
    <property type="entry name" value="PPR"/>
    <property type="match status" value="4"/>
</dbReference>
<dbReference type="PANTHER" id="PTHR47926">
    <property type="entry name" value="PENTATRICOPEPTIDE REPEAT-CONTAINING PROTEIN"/>
    <property type="match status" value="1"/>
</dbReference>
<name>A0A8J8XYV3_ORYSJ</name>
<evidence type="ECO:0000256" key="2">
    <source>
        <dbReference type="ARBA" id="ARBA00022946"/>
    </source>
</evidence>
<dbReference type="EMBL" id="CM000140">
    <property type="protein sequence ID" value="EAZ25851.1"/>
    <property type="molecule type" value="Genomic_DNA"/>
</dbReference>
<dbReference type="FunFam" id="1.25.40.10:FF:000518">
    <property type="entry name" value="Pentatricopeptide repeat-containing protein"/>
    <property type="match status" value="1"/>
</dbReference>
<keyword evidence="2" id="KW-0809">Transit peptide</keyword>
<feature type="compositionally biased region" description="Polar residues" evidence="4">
    <location>
        <begin position="660"/>
        <end position="671"/>
    </location>
</feature>
<dbReference type="InterPro" id="IPR046848">
    <property type="entry name" value="E_motif"/>
</dbReference>
<protein>
    <submittedName>
        <fullName evidence="5">Uncharacterized protein</fullName>
    </submittedName>
</protein>
<dbReference type="Pfam" id="PF01535">
    <property type="entry name" value="PPR"/>
    <property type="match status" value="2"/>
</dbReference>
<organism evidence="5">
    <name type="scientific">Oryza sativa subsp. japonica</name>
    <name type="common">Rice</name>
    <dbReference type="NCBI Taxonomy" id="39947"/>
    <lineage>
        <taxon>Eukaryota</taxon>
        <taxon>Viridiplantae</taxon>
        <taxon>Streptophyta</taxon>
        <taxon>Embryophyta</taxon>
        <taxon>Tracheophyta</taxon>
        <taxon>Spermatophyta</taxon>
        <taxon>Magnoliopsida</taxon>
        <taxon>Liliopsida</taxon>
        <taxon>Poales</taxon>
        <taxon>Poaceae</taxon>
        <taxon>BOP clade</taxon>
        <taxon>Oryzoideae</taxon>
        <taxon>Oryzeae</taxon>
        <taxon>Oryzinae</taxon>
        <taxon>Oryza</taxon>
        <taxon>Oryza sativa</taxon>
    </lineage>
</organism>
<feature type="repeat" description="PPR" evidence="3">
    <location>
        <begin position="261"/>
        <end position="291"/>
    </location>
</feature>
<feature type="repeat" description="PPR" evidence="3">
    <location>
        <begin position="292"/>
        <end position="326"/>
    </location>
</feature>
<dbReference type="Pfam" id="PF13041">
    <property type="entry name" value="PPR_2"/>
    <property type="match status" value="2"/>
</dbReference>
<dbReference type="InterPro" id="IPR046960">
    <property type="entry name" value="PPR_At4g14850-like_plant"/>
</dbReference>
<feature type="repeat" description="PPR" evidence="3">
    <location>
        <begin position="193"/>
        <end position="227"/>
    </location>
</feature>
<dbReference type="InterPro" id="IPR011990">
    <property type="entry name" value="TPR-like_helical_dom_sf"/>
</dbReference>
<reference evidence="5" key="1">
    <citation type="journal article" date="2005" name="PLoS Biol.">
        <title>The genomes of Oryza sativa: a history of duplications.</title>
        <authorList>
            <person name="Yu J."/>
            <person name="Wang J."/>
            <person name="Lin W."/>
            <person name="Li S."/>
            <person name="Li H."/>
            <person name="Zhou J."/>
            <person name="Ni P."/>
            <person name="Dong W."/>
            <person name="Hu S."/>
            <person name="Zeng C."/>
            <person name="Zhang J."/>
            <person name="Zhang Y."/>
            <person name="Li R."/>
            <person name="Xu Z."/>
            <person name="Li S."/>
            <person name="Li X."/>
            <person name="Zheng H."/>
            <person name="Cong L."/>
            <person name="Lin L."/>
            <person name="Yin J."/>
            <person name="Geng J."/>
            <person name="Li G."/>
            <person name="Shi J."/>
            <person name="Liu J."/>
            <person name="Lv H."/>
            <person name="Li J."/>
            <person name="Wang J."/>
            <person name="Deng Y."/>
            <person name="Ran L."/>
            <person name="Shi X."/>
            <person name="Wang X."/>
            <person name="Wu Q."/>
            <person name="Li C."/>
            <person name="Ren X."/>
            <person name="Wang J."/>
            <person name="Wang X."/>
            <person name="Li D."/>
            <person name="Liu D."/>
            <person name="Zhang X."/>
            <person name="Ji Z."/>
            <person name="Zhao W."/>
            <person name="Sun Y."/>
            <person name="Zhang Z."/>
            <person name="Bao J."/>
            <person name="Han Y."/>
            <person name="Dong L."/>
            <person name="Ji J."/>
            <person name="Chen P."/>
            <person name="Wu S."/>
            <person name="Liu J."/>
            <person name="Xiao Y."/>
            <person name="Bu D."/>
            <person name="Tan J."/>
            <person name="Yang L."/>
            <person name="Ye C."/>
            <person name="Zhang J."/>
            <person name="Xu J."/>
            <person name="Zhou Y."/>
            <person name="Yu Y."/>
            <person name="Zhang B."/>
            <person name="Zhuang S."/>
            <person name="Wei H."/>
            <person name="Liu B."/>
            <person name="Lei M."/>
            <person name="Yu H."/>
            <person name="Li Y."/>
            <person name="Xu H."/>
            <person name="Wei S."/>
            <person name="He X."/>
            <person name="Fang L."/>
            <person name="Zhang Z."/>
            <person name="Zhang Y."/>
            <person name="Huang X."/>
            <person name="Su Z."/>
            <person name="Tong W."/>
            <person name="Li J."/>
            <person name="Tong Z."/>
            <person name="Li S."/>
            <person name="Ye J."/>
            <person name="Wang L."/>
            <person name="Fang L."/>
            <person name="Lei T."/>
            <person name="Chen C."/>
            <person name="Chen H."/>
            <person name="Xu Z."/>
            <person name="Li H."/>
            <person name="Huang H."/>
            <person name="Zhang F."/>
            <person name="Xu H."/>
            <person name="Li N."/>
            <person name="Zhao C."/>
            <person name="Li S."/>
            <person name="Dong L."/>
            <person name="Huang Y."/>
            <person name="Li L."/>
            <person name="Xi Y."/>
            <person name="Qi Q."/>
            <person name="Li W."/>
            <person name="Zhang B."/>
            <person name="Hu W."/>
            <person name="Zhang Y."/>
            <person name="Tian X."/>
            <person name="Jiao Y."/>
            <person name="Liang X."/>
            <person name="Jin J."/>
            <person name="Gao L."/>
            <person name="Zheng W."/>
            <person name="Hao B."/>
            <person name="Liu S."/>
            <person name="Wang W."/>
            <person name="Yuan L."/>
            <person name="Cao M."/>
            <person name="McDermott J."/>
            <person name="Samudrala R."/>
            <person name="Wang J."/>
            <person name="Wong G.K."/>
            <person name="Yang H."/>
        </authorList>
    </citation>
    <scope>NUCLEOTIDE SEQUENCE [LARGE SCALE GENOMIC DNA]</scope>
</reference>
<sequence>MFGRARCSTSAPAAGERRALPVDPLSLPRLLVSAATTPGAAAPAVSTLHAAALKLGVLPSSLPASNALVSAYSLSGLLPCALRAFSLIPHPSTGSYTAILSALSRHGRPREALSLFSAAAVARPDAELLSCVVSCCRRASASLPARAAHAYGVKTAPLLAFYASAGPALVALYAMCGRVSAAKRIFDRMDGEDVVSWNAMIGGFAGAGMNGEAWDCFREMRARGVRGNARTAVAVLGACDLESGRQVHGHMVRNHGDSGSNAILWNALMNMYSRVGCVDNAEHVFFEIERKDVVSWNVMIGAFAKNGHGERALELVDAMLRCGMQPDSVTFTTLLMACCHCGLVDEGLALFERFVENSALIPTMEQCACIVDLLSRAGRFREAAGFIDQMPIRPNAVVWGALLSGSRMHHDVDHAQIAFEKLVQLEPDNPGNFVTMSNIYAKAGMVEDAKRVRMMIDREELVKPSGQSRVQAIHHDLSTVLQSAATLMHPLPTVHLVSTIGYGQGLFTKRGFKGLFSTQGPLPRHLAHNINLSDQSFAVLSGVHCLVVCLLRRLRGKDDIVNAGIAGCCTSLALSFPGDRSPARSRRWSAGVVPQVDGGGGDDDGTGPKPRGRGRADREETWCPDLEKTFHSEADGGGGRQRWLGLEMFAPALSPVTKRPASNSSGSPMSG</sequence>
<dbReference type="PANTHER" id="PTHR47926:SF342">
    <property type="entry name" value="TETRATRICOPEPTIDE-LIKE HELICAL DOMAIN-CONTAINING PROTEIN-RELATED"/>
    <property type="match status" value="1"/>
</dbReference>
<gene>
    <name evidence="5" type="ORF">OsJ_09691</name>
</gene>
<dbReference type="FunFam" id="1.25.40.10:FF:000502">
    <property type="entry name" value="Os03g0185200 protein"/>
    <property type="match status" value="1"/>
</dbReference>
<dbReference type="Pfam" id="PF20431">
    <property type="entry name" value="E_motif"/>
    <property type="match status" value="1"/>
</dbReference>
<dbReference type="InterPro" id="IPR002885">
    <property type="entry name" value="PPR_rpt"/>
</dbReference>
<evidence type="ECO:0000256" key="1">
    <source>
        <dbReference type="ARBA" id="ARBA00022737"/>
    </source>
</evidence>
<dbReference type="AlphaFoldDB" id="A0A8J8XYV3"/>
<dbReference type="Gene3D" id="1.25.40.10">
    <property type="entry name" value="Tetratricopeptide repeat domain"/>
    <property type="match status" value="4"/>
</dbReference>
<feature type="repeat" description="PPR" evidence="3">
    <location>
        <begin position="327"/>
        <end position="362"/>
    </location>
</feature>
<dbReference type="Proteomes" id="UP000007752">
    <property type="component" value="Chromosome 3"/>
</dbReference>
<evidence type="ECO:0000313" key="5">
    <source>
        <dbReference type="EMBL" id="EAZ25851.1"/>
    </source>
</evidence>
<evidence type="ECO:0000256" key="3">
    <source>
        <dbReference type="PROSITE-ProRule" id="PRU00708"/>
    </source>
</evidence>
<dbReference type="NCBIfam" id="TIGR00756">
    <property type="entry name" value="PPR"/>
    <property type="match status" value="5"/>
</dbReference>